<evidence type="ECO:0000256" key="1">
    <source>
        <dbReference type="SAM" id="Phobius"/>
    </source>
</evidence>
<feature type="transmembrane region" description="Helical" evidence="1">
    <location>
        <begin position="94"/>
        <end position="117"/>
    </location>
</feature>
<evidence type="ECO:0000313" key="4">
    <source>
        <dbReference type="Proteomes" id="UP000010469"/>
    </source>
</evidence>
<organism evidence="3 4">
    <name type="scientific">Caldisphaera lagunensis (strain DSM 15908 / JCM 11604 / ANMR 0165 / IC-154)</name>
    <dbReference type="NCBI Taxonomy" id="1056495"/>
    <lineage>
        <taxon>Archaea</taxon>
        <taxon>Thermoproteota</taxon>
        <taxon>Thermoprotei</taxon>
        <taxon>Acidilobales</taxon>
        <taxon>Caldisphaeraceae</taxon>
        <taxon>Caldisphaera</taxon>
    </lineage>
</organism>
<sequence>MGLREEDIIKIIEKNSKIKIIDIINNMKNNNIKDVDIARFIYKLIEDNKIKYTNYPRNFLSYFFSIRNSWVLISLLIISVSMISSIFIPDKYILVKGILVSPILFFYPGYGVVESIYPNKNDWGELERVAIYIAISLAIIPLIGLILNLLPQGLTVLSVSLSLYIFSLSMLILSSYRKFNYYLMKVL</sequence>
<dbReference type="eggNOG" id="arCOG02887">
    <property type="taxonomic scope" value="Archaea"/>
</dbReference>
<dbReference type="GeneID" id="14212193"/>
<dbReference type="HOGENOM" id="CLU_124257_0_0_2"/>
<protein>
    <recommendedName>
        <fullName evidence="2">DUF1616 domain-containing protein</fullName>
    </recommendedName>
</protein>
<feature type="domain" description="DUF1616" evidence="2">
    <location>
        <begin position="75"/>
        <end position="179"/>
    </location>
</feature>
<keyword evidence="1" id="KW-0472">Membrane</keyword>
<dbReference type="RefSeq" id="WP_015232561.1">
    <property type="nucleotide sequence ID" value="NC_019791.1"/>
</dbReference>
<keyword evidence="4" id="KW-1185">Reference proteome</keyword>
<feature type="transmembrane region" description="Helical" evidence="1">
    <location>
        <begin position="156"/>
        <end position="176"/>
    </location>
</feature>
<dbReference type="Proteomes" id="UP000010469">
    <property type="component" value="Chromosome"/>
</dbReference>
<dbReference type="OrthoDB" id="82282at2157"/>
<keyword evidence="1" id="KW-1133">Transmembrane helix</keyword>
<dbReference type="KEGG" id="clg:Calag_0933"/>
<accession>L0AB72</accession>
<dbReference type="Pfam" id="PF07760">
    <property type="entry name" value="DUF1616"/>
    <property type="match status" value="1"/>
</dbReference>
<gene>
    <name evidence="3" type="ordered locus">Calag_0933</name>
</gene>
<dbReference type="EMBL" id="CP003378">
    <property type="protein sequence ID" value="AFZ70664.1"/>
    <property type="molecule type" value="Genomic_DNA"/>
</dbReference>
<dbReference type="InterPro" id="IPR011674">
    <property type="entry name" value="DUF1616"/>
</dbReference>
<evidence type="ECO:0000259" key="2">
    <source>
        <dbReference type="Pfam" id="PF07760"/>
    </source>
</evidence>
<proteinExistence type="predicted"/>
<evidence type="ECO:0000313" key="3">
    <source>
        <dbReference type="EMBL" id="AFZ70664.1"/>
    </source>
</evidence>
<dbReference type="AlphaFoldDB" id="L0AB72"/>
<feature type="transmembrane region" description="Helical" evidence="1">
    <location>
        <begin position="70"/>
        <end position="88"/>
    </location>
</feature>
<keyword evidence="1" id="KW-0812">Transmembrane</keyword>
<dbReference type="InParanoid" id="L0AB72"/>
<name>L0AB72_CALLD</name>
<feature type="transmembrane region" description="Helical" evidence="1">
    <location>
        <begin position="129"/>
        <end position="150"/>
    </location>
</feature>
<dbReference type="STRING" id="1056495.Calag_0933"/>
<reference evidence="4" key="1">
    <citation type="submission" date="2012-03" db="EMBL/GenBank/DDBJ databases">
        <title>Complete genome of Caldisphaera lagunensis DSM 15908.</title>
        <authorList>
            <person name="Lucas S."/>
            <person name="Copeland A."/>
            <person name="Lapidus A."/>
            <person name="Glavina del Rio T."/>
            <person name="Dalin E."/>
            <person name="Tice H."/>
            <person name="Bruce D."/>
            <person name="Goodwin L."/>
            <person name="Pitluck S."/>
            <person name="Peters L."/>
            <person name="Mikhailova N."/>
            <person name="Teshima H."/>
            <person name="Kyrpides N."/>
            <person name="Mavromatis K."/>
            <person name="Ivanova N."/>
            <person name="Brettin T."/>
            <person name="Detter J.C."/>
            <person name="Han C."/>
            <person name="Larimer F."/>
            <person name="Land M."/>
            <person name="Hauser L."/>
            <person name="Markowitz V."/>
            <person name="Cheng J.-F."/>
            <person name="Hugenholtz P."/>
            <person name="Woyke T."/>
            <person name="Wu D."/>
            <person name="Spring S."/>
            <person name="Schroeder M."/>
            <person name="Brambilla E."/>
            <person name="Klenk H.-P."/>
            <person name="Eisen J.A."/>
        </authorList>
    </citation>
    <scope>NUCLEOTIDE SEQUENCE [LARGE SCALE GENOMIC DNA]</scope>
    <source>
        <strain evidence="4">DSM 15908 / JCM 11604 / IC-154</strain>
    </source>
</reference>